<evidence type="ECO:0000256" key="1">
    <source>
        <dbReference type="SAM" id="Phobius"/>
    </source>
</evidence>
<proteinExistence type="predicted"/>
<reference evidence="3 4" key="1">
    <citation type="submission" date="2020-08" db="EMBL/GenBank/DDBJ databases">
        <title>Genomic Encyclopedia of Type Strains, Phase III (KMG-III): the genomes of soil and plant-associated and newly described type strains.</title>
        <authorList>
            <person name="Whitman W."/>
        </authorList>
    </citation>
    <scope>NUCLEOTIDE SEQUENCE [LARGE SCALE GENOMIC DNA]</scope>
    <source>
        <strain evidence="3 4">CECT 5831</strain>
    </source>
</reference>
<keyword evidence="1" id="KW-0812">Transmembrane</keyword>
<organism evidence="3 4">
    <name type="scientific">Paenibacillus rhizosphaerae</name>
    <dbReference type="NCBI Taxonomy" id="297318"/>
    <lineage>
        <taxon>Bacteria</taxon>
        <taxon>Bacillati</taxon>
        <taxon>Bacillota</taxon>
        <taxon>Bacilli</taxon>
        <taxon>Bacillales</taxon>
        <taxon>Paenibacillaceae</taxon>
        <taxon>Paenibacillus</taxon>
    </lineage>
</organism>
<name>A0A839TMT2_9BACL</name>
<evidence type="ECO:0000313" key="3">
    <source>
        <dbReference type="EMBL" id="MBB3128116.1"/>
    </source>
</evidence>
<sequence length="175" mass="19287">MAVQQPSSQETAAPQPTKEPLWLINLDAAFKVGCLVALLLILWYLARLVFFQALSEGEIYFLTMTLCGSVGGITSFLLVKNTDTDTGMHFRDNKSFYLLVTAVFCGNIASFSVPLLLNFIQLQNVISTQVPQIFIFIGVCLIESTFSARIIGSISSRIIKLNDNSTINLNNDKQG</sequence>
<accession>A0A839TMT2</accession>
<feature type="transmembrane region" description="Helical" evidence="1">
    <location>
        <begin position="21"/>
        <end position="46"/>
    </location>
</feature>
<dbReference type="EMBL" id="JACHXJ010000002">
    <property type="protein sequence ID" value="MBB3128116.1"/>
    <property type="molecule type" value="Genomic_DNA"/>
</dbReference>
<evidence type="ECO:0000259" key="2">
    <source>
        <dbReference type="Pfam" id="PF20303"/>
    </source>
</evidence>
<feature type="transmembrane region" description="Helical" evidence="1">
    <location>
        <begin position="58"/>
        <end position="79"/>
    </location>
</feature>
<dbReference type="Pfam" id="PF20303">
    <property type="entry name" value="YLATT"/>
    <property type="match status" value="1"/>
</dbReference>
<keyword evidence="1" id="KW-1133">Transmembrane helix</keyword>
<dbReference type="InterPro" id="IPR046890">
    <property type="entry name" value="YLATT"/>
</dbReference>
<comment type="caution">
    <text evidence="3">The sequence shown here is derived from an EMBL/GenBank/DDBJ whole genome shotgun (WGS) entry which is preliminary data.</text>
</comment>
<dbReference type="AlphaFoldDB" id="A0A839TMT2"/>
<evidence type="ECO:0000313" key="4">
    <source>
        <dbReference type="Proteomes" id="UP000517523"/>
    </source>
</evidence>
<feature type="domain" description="YEATS-Like-Associating Three TM" evidence="2">
    <location>
        <begin position="61"/>
        <end position="162"/>
    </location>
</feature>
<gene>
    <name evidence="3" type="ORF">FHS19_002770</name>
</gene>
<dbReference type="RefSeq" id="WP_183582325.1">
    <property type="nucleotide sequence ID" value="NZ_JACHXJ010000002.1"/>
</dbReference>
<dbReference type="Proteomes" id="UP000517523">
    <property type="component" value="Unassembled WGS sequence"/>
</dbReference>
<keyword evidence="1" id="KW-0472">Membrane</keyword>
<protein>
    <recommendedName>
        <fullName evidence="2">YEATS-Like-Associating Three TM domain-containing protein</fullName>
    </recommendedName>
</protein>
<feature type="transmembrane region" description="Helical" evidence="1">
    <location>
        <begin position="95"/>
        <end position="120"/>
    </location>
</feature>
<feature type="transmembrane region" description="Helical" evidence="1">
    <location>
        <begin position="132"/>
        <end position="151"/>
    </location>
</feature>